<dbReference type="PROSITE" id="PS50172">
    <property type="entry name" value="BRCT"/>
    <property type="match status" value="1"/>
</dbReference>
<feature type="domain" description="BRCT" evidence="13">
    <location>
        <begin position="126"/>
        <end position="151"/>
    </location>
</feature>
<dbReference type="FunFam" id="1.10.150.110:FF:000005">
    <property type="entry name" value="DNA polymerase POL4"/>
    <property type="match status" value="1"/>
</dbReference>
<evidence type="ECO:0000313" key="14">
    <source>
        <dbReference type="EMBL" id="EXF83439.1"/>
    </source>
</evidence>
<dbReference type="InterPro" id="IPR019843">
    <property type="entry name" value="DNA_pol-X_BS"/>
</dbReference>
<dbReference type="Pfam" id="PF14791">
    <property type="entry name" value="DNA_pol_B_thumb"/>
    <property type="match status" value="1"/>
</dbReference>
<keyword evidence="4 11" id="KW-0548">Nucleotidyltransferase</keyword>
<evidence type="ECO:0000313" key="15">
    <source>
        <dbReference type="Proteomes" id="UP000020467"/>
    </source>
</evidence>
<evidence type="ECO:0000256" key="8">
    <source>
        <dbReference type="ARBA" id="ARBA00023204"/>
    </source>
</evidence>
<dbReference type="Pfam" id="PF14792">
    <property type="entry name" value="DNA_pol_B_palm"/>
    <property type="match status" value="1"/>
</dbReference>
<comment type="catalytic activity">
    <reaction evidence="10 11">
        <text>DNA(n) + a 2'-deoxyribonucleoside 5'-triphosphate = DNA(n+1) + diphosphate</text>
        <dbReference type="Rhea" id="RHEA:22508"/>
        <dbReference type="Rhea" id="RHEA-COMP:17339"/>
        <dbReference type="Rhea" id="RHEA-COMP:17340"/>
        <dbReference type="ChEBI" id="CHEBI:33019"/>
        <dbReference type="ChEBI" id="CHEBI:61560"/>
        <dbReference type="ChEBI" id="CHEBI:173112"/>
        <dbReference type="EC" id="2.7.7.7"/>
    </reaction>
</comment>
<reference evidence="14 15" key="1">
    <citation type="submission" date="2014-02" db="EMBL/GenBank/DDBJ databases">
        <title>The genome sequence of Colletotrichum fioriniae PJ7.</title>
        <authorList>
            <person name="Baroncelli R."/>
            <person name="Thon M.R."/>
        </authorList>
    </citation>
    <scope>NUCLEOTIDE SEQUENCE [LARGE SCALE GENOMIC DNA]</scope>
    <source>
        <strain evidence="14 15">PJ7</strain>
    </source>
</reference>
<evidence type="ECO:0000256" key="2">
    <source>
        <dbReference type="ARBA" id="ARBA00008323"/>
    </source>
</evidence>
<feature type="compositionally biased region" description="Polar residues" evidence="12">
    <location>
        <begin position="103"/>
        <end position="115"/>
    </location>
</feature>
<comment type="subcellular location">
    <subcellularLocation>
        <location evidence="1 11">Nucleus</location>
    </subcellularLocation>
</comment>
<evidence type="ECO:0000256" key="7">
    <source>
        <dbReference type="ARBA" id="ARBA00022932"/>
    </source>
</evidence>
<keyword evidence="3 11" id="KW-0808">Transferase</keyword>
<dbReference type="InterPro" id="IPR018944">
    <property type="entry name" value="DNA_pol_lambd_fingers_domain"/>
</dbReference>
<dbReference type="FunFam" id="3.30.210.10:FF:000005">
    <property type="entry name" value="DNA polymerase IV"/>
    <property type="match status" value="1"/>
</dbReference>
<dbReference type="GO" id="GO:0005634">
    <property type="term" value="C:nucleus"/>
    <property type="evidence" value="ECO:0007669"/>
    <property type="project" value="UniProtKB-SubCell"/>
</dbReference>
<dbReference type="FunFam" id="1.10.150.20:FF:000010">
    <property type="entry name" value="DNA polymerase lambda"/>
    <property type="match status" value="1"/>
</dbReference>
<dbReference type="Pfam" id="PF14716">
    <property type="entry name" value="HHH_8"/>
    <property type="match status" value="1"/>
</dbReference>
<evidence type="ECO:0000256" key="11">
    <source>
        <dbReference type="RuleBase" id="RU366014"/>
    </source>
</evidence>
<dbReference type="EMBL" id="JARH01000238">
    <property type="protein sequence ID" value="EXF83439.1"/>
    <property type="molecule type" value="Genomic_DNA"/>
</dbReference>
<dbReference type="PRINTS" id="PR00869">
    <property type="entry name" value="DNAPOLX"/>
</dbReference>
<dbReference type="Pfam" id="PF10391">
    <property type="entry name" value="DNA_pol_lambd_f"/>
    <property type="match status" value="1"/>
</dbReference>
<dbReference type="PRINTS" id="PR00870">
    <property type="entry name" value="DNAPOLXBETA"/>
</dbReference>
<dbReference type="InterPro" id="IPR001357">
    <property type="entry name" value="BRCT_dom"/>
</dbReference>
<evidence type="ECO:0000256" key="5">
    <source>
        <dbReference type="ARBA" id="ARBA00022723"/>
    </source>
</evidence>
<organism evidence="14 15">
    <name type="scientific">Colletotrichum fioriniae PJ7</name>
    <dbReference type="NCBI Taxonomy" id="1445577"/>
    <lineage>
        <taxon>Eukaryota</taxon>
        <taxon>Fungi</taxon>
        <taxon>Dikarya</taxon>
        <taxon>Ascomycota</taxon>
        <taxon>Pezizomycotina</taxon>
        <taxon>Sordariomycetes</taxon>
        <taxon>Hypocreomycetidae</taxon>
        <taxon>Glomerellales</taxon>
        <taxon>Glomerellaceae</taxon>
        <taxon>Colletotrichum</taxon>
        <taxon>Colletotrichum acutatum species complex</taxon>
    </lineage>
</organism>
<dbReference type="InterPro" id="IPR043519">
    <property type="entry name" value="NT_sf"/>
</dbReference>
<dbReference type="EC" id="2.7.7.7" evidence="11"/>
<dbReference type="KEGG" id="cfj:CFIO01_13046"/>
<dbReference type="Gene3D" id="1.10.150.20">
    <property type="entry name" value="5' to 3' exonuclease, C-terminal subdomain"/>
    <property type="match status" value="1"/>
</dbReference>
<comment type="similarity">
    <text evidence="2 11">Belongs to the DNA polymerase type-X family.</text>
</comment>
<evidence type="ECO:0000256" key="6">
    <source>
        <dbReference type="ARBA" id="ARBA00022763"/>
    </source>
</evidence>
<dbReference type="InterPro" id="IPR022312">
    <property type="entry name" value="DNA_pol_X"/>
</dbReference>
<dbReference type="InterPro" id="IPR029398">
    <property type="entry name" value="PolB_thumb"/>
</dbReference>
<keyword evidence="7 11" id="KW-0239">DNA-directed DNA polymerase</keyword>
<dbReference type="OrthoDB" id="205514at2759"/>
<keyword evidence="15" id="KW-1185">Reference proteome</keyword>
<evidence type="ECO:0000256" key="3">
    <source>
        <dbReference type="ARBA" id="ARBA00022679"/>
    </source>
</evidence>
<dbReference type="GO" id="GO:0006303">
    <property type="term" value="P:double-strand break repair via nonhomologous end joining"/>
    <property type="evidence" value="ECO:0007669"/>
    <property type="project" value="TreeGrafter"/>
</dbReference>
<keyword evidence="9 11" id="KW-0539">Nucleus</keyword>
<dbReference type="PANTHER" id="PTHR11276:SF29">
    <property type="entry name" value="DNA POLYMERASE TYPE-X FAMILY PROTEIN POL4"/>
    <property type="match status" value="1"/>
</dbReference>
<dbReference type="CDD" id="cd00141">
    <property type="entry name" value="NT_POLXc"/>
    <property type="match status" value="1"/>
</dbReference>
<feature type="region of interest" description="Disordered" evidence="12">
    <location>
        <begin position="175"/>
        <end position="204"/>
    </location>
</feature>
<comment type="caution">
    <text evidence="14">The sequence shown here is derived from an EMBL/GenBank/DDBJ whole genome shotgun (WGS) entry which is preliminary data.</text>
</comment>
<sequence>MADLDFPAIYLLPTHLEADQLHELEGRIPSLTYDIREAEIIVGNIFRRERALFELRRKKVQTDPVDAATAADAHLVTPRKRKRASSGSDSDSTVYMEDGQRFGSGTSQLAGTSSAPDEFAGDANIVKVVKLAWLQDSFAQGRVLPLHDYVLYVGIKQDEDRAPVTIRGSDILSRAAADGSSQAQRSLLPQKKKAHSPTGMHRSVPSLIRQTTSENASTLKLPPVPQYLRTTYACQRSTPVDPPNSAFIDGLKIIRTIRKLGGNQIGVRAYSTSIATISAYPHPIASPQEVARLPGCGAKIAELWHEWKETGRLPEADEAQSDTKFAVIQTFYDIWGVGDATARDFYSRGWRDLDDVVEHGWASLSRVQQIGVKYYDEFKLKIPRTEVESIADTILTHARSIHSDFQLVIVGGYRRGKQGSGDVDVVMSHPDESVTLNFVDKLVMSLEKTSHITHTLVLSKHNSERDQQPVSWKGNEFRGSGFDSLDKALVVWQEPETSGKGPQERMHRRVDIIISPWKTAGCAILGWSGETTFQRDLRRYCKKQKSYKFDSSGIRSRLDGSWVDLESSDLGRAPDMLTAERRVFQGLGLDWVPPEDSTGRPGTLEPQPTVTGAFGSGCRWSASRVLGELMVKDPGTDTYHRL</sequence>
<feature type="region of interest" description="Disordered" evidence="12">
    <location>
        <begin position="590"/>
        <end position="609"/>
    </location>
</feature>
<dbReference type="InterPro" id="IPR002008">
    <property type="entry name" value="DNA_pol_X_beta-like"/>
</dbReference>
<dbReference type="HOGENOM" id="CLU_008698_4_1_1"/>
<dbReference type="SUPFAM" id="SSF81585">
    <property type="entry name" value="PsbU/PolX domain-like"/>
    <property type="match status" value="1"/>
</dbReference>
<comment type="function">
    <text evidence="11">DNA polymerase that functions in several pathways of DNA repair. Involved in base excision repair (BER) responsible for repair of lesions that give rise to abasic (AP) sites in DNA. Also contributes to DNA double-strand break repair by non-homologous end joining and homologous recombination. Has both template-dependent and template-independent (terminal transferase) DNA polymerase activities. Has also a 5'-deoxyribose-5-phosphate lyase (dRP lyase) activity.</text>
</comment>
<dbReference type="PROSITE" id="PS00522">
    <property type="entry name" value="DNA_POLYMERASE_X"/>
    <property type="match status" value="1"/>
</dbReference>
<dbReference type="InterPro" id="IPR002054">
    <property type="entry name" value="DNA-dir_DNA_pol_X"/>
</dbReference>
<feature type="region of interest" description="Disordered" evidence="12">
    <location>
        <begin position="76"/>
        <end position="116"/>
    </location>
</feature>
<keyword evidence="6 11" id="KW-0227">DNA damage</keyword>
<dbReference type="InterPro" id="IPR037160">
    <property type="entry name" value="DNA_Pol_thumb_sf"/>
</dbReference>
<name>A0A010RYY6_9PEZI</name>
<dbReference type="GO" id="GO:0003677">
    <property type="term" value="F:DNA binding"/>
    <property type="evidence" value="ECO:0007669"/>
    <property type="project" value="UniProtKB-UniRule"/>
</dbReference>
<dbReference type="SUPFAM" id="SSF47802">
    <property type="entry name" value="DNA polymerase beta, N-terminal domain-like"/>
    <property type="match status" value="1"/>
</dbReference>
<evidence type="ECO:0000256" key="12">
    <source>
        <dbReference type="SAM" id="MobiDB-lite"/>
    </source>
</evidence>
<gene>
    <name evidence="14" type="ORF">CFIO01_13046</name>
</gene>
<dbReference type="Gene3D" id="1.10.150.110">
    <property type="entry name" value="DNA polymerase beta, N-terminal domain-like"/>
    <property type="match status" value="1"/>
</dbReference>
<dbReference type="Gene3D" id="3.30.460.10">
    <property type="entry name" value="Beta Polymerase, domain 2"/>
    <property type="match status" value="1"/>
</dbReference>
<dbReference type="InterPro" id="IPR010996">
    <property type="entry name" value="HHH_MUS81"/>
</dbReference>
<accession>A0A010RYY6</accession>
<dbReference type="eggNOG" id="KOG2534">
    <property type="taxonomic scope" value="Eukaryota"/>
</dbReference>
<dbReference type="STRING" id="1445577.A0A010RYY6"/>
<evidence type="ECO:0000259" key="13">
    <source>
        <dbReference type="PROSITE" id="PS50172"/>
    </source>
</evidence>
<proteinExistence type="inferred from homology"/>
<evidence type="ECO:0000256" key="4">
    <source>
        <dbReference type="ARBA" id="ARBA00022695"/>
    </source>
</evidence>
<dbReference type="AlphaFoldDB" id="A0A010RYY6"/>
<dbReference type="InterPro" id="IPR027421">
    <property type="entry name" value="DNA_pol_lamdba_lyase_dom_sf"/>
</dbReference>
<evidence type="ECO:0000256" key="9">
    <source>
        <dbReference type="ARBA" id="ARBA00023242"/>
    </source>
</evidence>
<dbReference type="SMART" id="SM00483">
    <property type="entry name" value="POLXc"/>
    <property type="match status" value="1"/>
</dbReference>
<dbReference type="Gene3D" id="3.30.210.10">
    <property type="entry name" value="DNA polymerase, thumb domain"/>
    <property type="match status" value="1"/>
</dbReference>
<dbReference type="PANTHER" id="PTHR11276">
    <property type="entry name" value="DNA POLYMERASE TYPE-X FAMILY MEMBER"/>
    <property type="match status" value="1"/>
</dbReference>
<protein>
    <recommendedName>
        <fullName evidence="11">DNA polymerase</fullName>
        <ecNumber evidence="11">2.7.7.7</ecNumber>
    </recommendedName>
</protein>
<keyword evidence="8 11" id="KW-0234">DNA repair</keyword>
<evidence type="ECO:0000256" key="10">
    <source>
        <dbReference type="ARBA" id="ARBA00049244"/>
    </source>
</evidence>
<dbReference type="Proteomes" id="UP000020467">
    <property type="component" value="Unassembled WGS sequence"/>
</dbReference>
<dbReference type="SUPFAM" id="SSF81301">
    <property type="entry name" value="Nucleotidyltransferase"/>
    <property type="match status" value="1"/>
</dbReference>
<keyword evidence="5" id="KW-0479">Metal-binding</keyword>
<dbReference type="GO" id="GO:0003887">
    <property type="term" value="F:DNA-directed DNA polymerase activity"/>
    <property type="evidence" value="ECO:0007669"/>
    <property type="project" value="UniProtKB-UniRule"/>
</dbReference>
<evidence type="ECO:0000256" key="1">
    <source>
        <dbReference type="ARBA" id="ARBA00004123"/>
    </source>
</evidence>
<dbReference type="InterPro" id="IPR028207">
    <property type="entry name" value="DNA_pol_B_palm_palm"/>
</dbReference>
<dbReference type="GO" id="GO:0046872">
    <property type="term" value="F:metal ion binding"/>
    <property type="evidence" value="ECO:0007669"/>
    <property type="project" value="UniProtKB-UniRule"/>
</dbReference>